<keyword evidence="2" id="KW-0238">DNA-binding</keyword>
<comment type="caution">
    <text evidence="5">The sequence shown here is derived from an EMBL/GenBank/DDBJ whole genome shotgun (WGS) entry which is preliminary data.</text>
</comment>
<dbReference type="InterPro" id="IPR036388">
    <property type="entry name" value="WH-like_DNA-bd_sf"/>
</dbReference>
<evidence type="ECO:0000259" key="4">
    <source>
        <dbReference type="PROSITE" id="PS50995"/>
    </source>
</evidence>
<organism evidence="5 6">
    <name type="scientific">Alteraurantiacibacter aquimixticola</name>
    <dbReference type="NCBI Taxonomy" id="2489173"/>
    <lineage>
        <taxon>Bacteria</taxon>
        <taxon>Pseudomonadati</taxon>
        <taxon>Pseudomonadota</taxon>
        <taxon>Alphaproteobacteria</taxon>
        <taxon>Sphingomonadales</taxon>
        <taxon>Erythrobacteraceae</taxon>
        <taxon>Alteraurantiacibacter</taxon>
    </lineage>
</organism>
<evidence type="ECO:0000313" key="5">
    <source>
        <dbReference type="EMBL" id="TIX48784.1"/>
    </source>
</evidence>
<dbReference type="Pfam" id="PF12802">
    <property type="entry name" value="MarR_2"/>
    <property type="match status" value="1"/>
</dbReference>
<dbReference type="SMART" id="SM00347">
    <property type="entry name" value="HTH_MARR"/>
    <property type="match status" value="1"/>
</dbReference>
<name>A0A4T3EZ27_9SPHN</name>
<feature type="domain" description="HTH marR-type" evidence="4">
    <location>
        <begin position="1"/>
        <end position="135"/>
    </location>
</feature>
<dbReference type="GO" id="GO:0003677">
    <property type="term" value="F:DNA binding"/>
    <property type="evidence" value="ECO:0007669"/>
    <property type="project" value="UniProtKB-KW"/>
</dbReference>
<dbReference type="PROSITE" id="PS50995">
    <property type="entry name" value="HTH_MARR_2"/>
    <property type="match status" value="1"/>
</dbReference>
<dbReference type="PANTHER" id="PTHR42756">
    <property type="entry name" value="TRANSCRIPTIONAL REGULATOR, MARR"/>
    <property type="match status" value="1"/>
</dbReference>
<dbReference type="SUPFAM" id="SSF46785">
    <property type="entry name" value="Winged helix' DNA-binding domain"/>
    <property type="match status" value="1"/>
</dbReference>
<proteinExistence type="predicted"/>
<dbReference type="EMBL" id="SSHH01000004">
    <property type="protein sequence ID" value="TIX48784.1"/>
    <property type="molecule type" value="Genomic_DNA"/>
</dbReference>
<protein>
    <submittedName>
        <fullName evidence="5">MarR family transcriptional regulator</fullName>
    </submittedName>
</protein>
<dbReference type="InterPro" id="IPR036390">
    <property type="entry name" value="WH_DNA-bd_sf"/>
</dbReference>
<evidence type="ECO:0000256" key="3">
    <source>
        <dbReference type="ARBA" id="ARBA00023163"/>
    </source>
</evidence>
<reference evidence="5 6" key="1">
    <citation type="submission" date="2019-04" db="EMBL/GenBank/DDBJ databases">
        <title>Altererythrobacter aquimixticola sp. nov., isolated from sediment of junction between the ocean and a freshwater spring.</title>
        <authorList>
            <person name="Yoon J.-H."/>
        </authorList>
    </citation>
    <scope>NUCLEOTIDE SEQUENCE [LARGE SCALE GENOMIC DNA]</scope>
    <source>
        <strain evidence="5 6">SSKS-13</strain>
    </source>
</reference>
<accession>A0A4T3EZ27</accession>
<keyword evidence="6" id="KW-1185">Reference proteome</keyword>
<dbReference type="OrthoDB" id="8256382at2"/>
<dbReference type="RefSeq" id="WP_136694357.1">
    <property type="nucleotide sequence ID" value="NZ_SSHH01000004.1"/>
</dbReference>
<dbReference type="PRINTS" id="PR00598">
    <property type="entry name" value="HTHMARR"/>
</dbReference>
<dbReference type="Proteomes" id="UP000309389">
    <property type="component" value="Unassembled WGS sequence"/>
</dbReference>
<dbReference type="GO" id="GO:0003700">
    <property type="term" value="F:DNA-binding transcription factor activity"/>
    <property type="evidence" value="ECO:0007669"/>
    <property type="project" value="InterPro"/>
</dbReference>
<keyword evidence="1" id="KW-0805">Transcription regulation</keyword>
<keyword evidence="3" id="KW-0804">Transcription</keyword>
<dbReference type="Gene3D" id="1.10.10.10">
    <property type="entry name" value="Winged helix-like DNA-binding domain superfamily/Winged helix DNA-binding domain"/>
    <property type="match status" value="1"/>
</dbReference>
<gene>
    <name evidence="5" type="ORF">E5222_13615</name>
</gene>
<evidence type="ECO:0000313" key="6">
    <source>
        <dbReference type="Proteomes" id="UP000309389"/>
    </source>
</evidence>
<sequence length="135" mass="14789">MLAELTGFSVKLVWILGYSLLQRAIDDPAITPLRFSMLELVGRNPGTAQVLLGNALGLSRSAATLAIDFWAERGCVERRIGATDRRSFGVYLTEAGARELERLRQRVLQADAALVEGLTADEVAELNRLLGKIHL</sequence>
<dbReference type="PANTHER" id="PTHR42756:SF1">
    <property type="entry name" value="TRANSCRIPTIONAL REPRESSOR OF EMRAB OPERON"/>
    <property type="match status" value="1"/>
</dbReference>
<dbReference type="InterPro" id="IPR000835">
    <property type="entry name" value="HTH_MarR-typ"/>
</dbReference>
<evidence type="ECO:0000256" key="2">
    <source>
        <dbReference type="ARBA" id="ARBA00023125"/>
    </source>
</evidence>
<evidence type="ECO:0000256" key="1">
    <source>
        <dbReference type="ARBA" id="ARBA00023015"/>
    </source>
</evidence>
<dbReference type="AlphaFoldDB" id="A0A4T3EZ27"/>